<evidence type="ECO:0000313" key="1">
    <source>
        <dbReference type="EMBL" id="KAI7986459.1"/>
    </source>
</evidence>
<organism evidence="1 2">
    <name type="scientific">Camellia lanceoleosa</name>
    <dbReference type="NCBI Taxonomy" id="1840588"/>
    <lineage>
        <taxon>Eukaryota</taxon>
        <taxon>Viridiplantae</taxon>
        <taxon>Streptophyta</taxon>
        <taxon>Embryophyta</taxon>
        <taxon>Tracheophyta</taxon>
        <taxon>Spermatophyta</taxon>
        <taxon>Magnoliopsida</taxon>
        <taxon>eudicotyledons</taxon>
        <taxon>Gunneridae</taxon>
        <taxon>Pentapetalae</taxon>
        <taxon>asterids</taxon>
        <taxon>Ericales</taxon>
        <taxon>Theaceae</taxon>
        <taxon>Camellia</taxon>
    </lineage>
</organism>
<dbReference type="Proteomes" id="UP001060215">
    <property type="component" value="Chromosome 15"/>
</dbReference>
<keyword evidence="2" id="KW-1185">Reference proteome</keyword>
<protein>
    <submittedName>
        <fullName evidence="1">Ent-kaurenoic acid oxidase 2</fullName>
    </submittedName>
</protein>
<gene>
    <name evidence="1" type="ORF">LOK49_LG14G00773</name>
</gene>
<accession>A0ACC0FD77</accession>
<evidence type="ECO:0000313" key="2">
    <source>
        <dbReference type="Proteomes" id="UP001060215"/>
    </source>
</evidence>
<proteinExistence type="predicted"/>
<dbReference type="EMBL" id="CM045772">
    <property type="protein sequence ID" value="KAI7986459.1"/>
    <property type="molecule type" value="Genomic_DNA"/>
</dbReference>
<reference evidence="1 2" key="1">
    <citation type="journal article" date="2022" name="Plant J.">
        <title>Chromosome-level genome of Camellia lanceoleosa provides a valuable resource for understanding genome evolution and self-incompatibility.</title>
        <authorList>
            <person name="Gong W."/>
            <person name="Xiao S."/>
            <person name="Wang L."/>
            <person name="Liao Z."/>
            <person name="Chang Y."/>
            <person name="Mo W."/>
            <person name="Hu G."/>
            <person name="Li W."/>
            <person name="Zhao G."/>
            <person name="Zhu H."/>
            <person name="Hu X."/>
            <person name="Ji K."/>
            <person name="Xiang X."/>
            <person name="Song Q."/>
            <person name="Yuan D."/>
            <person name="Jin S."/>
            <person name="Zhang L."/>
        </authorList>
    </citation>
    <scope>NUCLEOTIDE SEQUENCE [LARGE SCALE GENOMIC DNA]</scope>
    <source>
        <strain evidence="1">SQ_2022a</strain>
    </source>
</reference>
<comment type="caution">
    <text evidence="1">The sequence shown here is derived from an EMBL/GenBank/DDBJ whole genome shotgun (WGS) entry which is preliminary data.</text>
</comment>
<name>A0ACC0FD77_9ERIC</name>
<sequence>MYRTHLFGYPAVIVCSSSIIKFVLQSSHLFPYTWPNSELVGYNSLTAAQGERHSTLRRFVSVSISQPSALNRISILVQPRMVDSLRSWAEKGTVIAFDEVKRMTFENIGKLFISMEPGPLLDTMVHCFVGLLKGVRAQPIKLPGTAYHYALQDGAGNKLCDEEVIDSIIGLVVAGYEPTALASMWAIYYLAKFPKVLQKLWEENMAVSAKKNREFITGSDVSEMKYTNKVVEETLRLANISPFLFRSGDKEVEFQGYIIPKGWKLLLWLRYNHSNSEYFEDPLCFNPDRWNKPAKPGTFQVFGGGSRSCVGNMLSRTELAIFLHHLVVGYKCELINPDAKIDYLPHPKPIDRVKIAFSKI</sequence>